<evidence type="ECO:0000256" key="7">
    <source>
        <dbReference type="ARBA" id="ARBA00022840"/>
    </source>
</evidence>
<dbReference type="GO" id="GO:0016020">
    <property type="term" value="C:membrane"/>
    <property type="evidence" value="ECO:0007669"/>
    <property type="project" value="InterPro"/>
</dbReference>
<evidence type="ECO:0000256" key="6">
    <source>
        <dbReference type="ARBA" id="ARBA00022777"/>
    </source>
</evidence>
<evidence type="ECO:0000256" key="9">
    <source>
        <dbReference type="SAM" id="MobiDB-lite"/>
    </source>
</evidence>
<dbReference type="GO" id="GO:0046983">
    <property type="term" value="F:protein dimerization activity"/>
    <property type="evidence" value="ECO:0007669"/>
    <property type="project" value="InterPro"/>
</dbReference>
<dbReference type="Gene3D" id="1.20.5.1930">
    <property type="match status" value="1"/>
</dbReference>
<dbReference type="InterPro" id="IPR036890">
    <property type="entry name" value="HATPase_C_sf"/>
</dbReference>
<keyword evidence="4" id="KW-0808">Transferase</keyword>
<evidence type="ECO:0000256" key="10">
    <source>
        <dbReference type="SAM" id="Phobius"/>
    </source>
</evidence>
<dbReference type="AlphaFoldDB" id="A0A368T999"/>
<dbReference type="Pfam" id="PF02518">
    <property type="entry name" value="HATPase_c"/>
    <property type="match status" value="1"/>
</dbReference>
<keyword evidence="13" id="KW-1185">Reference proteome</keyword>
<dbReference type="PANTHER" id="PTHR24421:SF10">
    <property type="entry name" value="NITRATE_NITRITE SENSOR PROTEIN NARQ"/>
    <property type="match status" value="1"/>
</dbReference>
<keyword evidence="8" id="KW-0902">Two-component regulatory system</keyword>
<sequence length="500" mass="52429">MVCVDARRHRAASVGGSASPQVGESVRRRVDTSTGRPGGPDGSEPPAVLRNGTEIAAARPSGQRPDRAPVSAADPYGKPQYAPPRPPTTVPGVRDDELTTGGTFALAPGPAAAVRSAPRIPLAQLARAWGLAAVGAVLGAALAVVEIGFVLLLGAGALVLSPLAFWRPARRLLGRAAARSTAALVAVERARLAACFDRQIAGRPGTVRSLGYLAARWPVGIFGGFVLAVFPGGLYLAVSPLNVLDGNDPAIIVVGVVFMYLSVQGTVGLVGMERALARWLLGPSRQDLLEQRVAELTESRAGVVAAVDDERRRIERDLHDGVQQRLVALAMLLGRLRRGTDPRRGADLLQQAHDEAQQALTELREVAWRVYPATLDELGLETALRGVAERSGIPVSVDCRLAERPARQVETAVYFVVREAVTNAAKHSGAEVISVRVTQEPGAAAIGVRIEDDGVGGADPRGGGLSGLARRVAALDGRFRVHSPPGGPTEITAELPARPE</sequence>
<dbReference type="GO" id="GO:0000155">
    <property type="term" value="F:phosphorelay sensor kinase activity"/>
    <property type="evidence" value="ECO:0007669"/>
    <property type="project" value="InterPro"/>
</dbReference>
<evidence type="ECO:0000256" key="8">
    <source>
        <dbReference type="ARBA" id="ARBA00023012"/>
    </source>
</evidence>
<proteinExistence type="predicted"/>
<dbReference type="InterPro" id="IPR003594">
    <property type="entry name" value="HATPase_dom"/>
</dbReference>
<organism evidence="12 13">
    <name type="scientific">Marinitenerispora sediminis</name>
    <dbReference type="NCBI Taxonomy" id="1931232"/>
    <lineage>
        <taxon>Bacteria</taxon>
        <taxon>Bacillati</taxon>
        <taxon>Actinomycetota</taxon>
        <taxon>Actinomycetes</taxon>
        <taxon>Streptosporangiales</taxon>
        <taxon>Nocardiopsidaceae</taxon>
        <taxon>Marinitenerispora</taxon>
    </lineage>
</organism>
<evidence type="ECO:0000256" key="4">
    <source>
        <dbReference type="ARBA" id="ARBA00022679"/>
    </source>
</evidence>
<protein>
    <recommendedName>
        <fullName evidence="2">histidine kinase</fullName>
        <ecNumber evidence="2">2.7.13.3</ecNumber>
    </recommendedName>
</protein>
<comment type="caution">
    <text evidence="12">The sequence shown here is derived from an EMBL/GenBank/DDBJ whole genome shotgun (WGS) entry which is preliminary data.</text>
</comment>
<feature type="region of interest" description="Disordered" evidence="9">
    <location>
        <begin position="480"/>
        <end position="500"/>
    </location>
</feature>
<feature type="transmembrane region" description="Helical" evidence="10">
    <location>
        <begin position="250"/>
        <end position="271"/>
    </location>
</feature>
<keyword evidence="7" id="KW-0067">ATP-binding</keyword>
<keyword evidence="10" id="KW-0472">Membrane</keyword>
<name>A0A368T999_9ACTN</name>
<dbReference type="InterPro" id="IPR050482">
    <property type="entry name" value="Sensor_HK_TwoCompSys"/>
</dbReference>
<dbReference type="SMART" id="SM00387">
    <property type="entry name" value="HATPase_c"/>
    <property type="match status" value="1"/>
</dbReference>
<keyword evidence="10" id="KW-0812">Transmembrane</keyword>
<evidence type="ECO:0000256" key="2">
    <source>
        <dbReference type="ARBA" id="ARBA00012438"/>
    </source>
</evidence>
<feature type="domain" description="Histidine kinase/HSP90-like ATPase" evidence="11">
    <location>
        <begin position="408"/>
        <end position="499"/>
    </location>
</feature>
<accession>A0A368T999</accession>
<evidence type="ECO:0000256" key="1">
    <source>
        <dbReference type="ARBA" id="ARBA00000085"/>
    </source>
</evidence>
<dbReference type="Gene3D" id="3.30.565.10">
    <property type="entry name" value="Histidine kinase-like ATPase, C-terminal domain"/>
    <property type="match status" value="1"/>
</dbReference>
<evidence type="ECO:0000313" key="13">
    <source>
        <dbReference type="Proteomes" id="UP000253318"/>
    </source>
</evidence>
<comment type="catalytic activity">
    <reaction evidence="1">
        <text>ATP + protein L-histidine = ADP + protein N-phospho-L-histidine.</text>
        <dbReference type="EC" id="2.7.13.3"/>
    </reaction>
</comment>
<dbReference type="OrthoDB" id="3526306at2"/>
<keyword evidence="10" id="KW-1133">Transmembrane helix</keyword>
<feature type="region of interest" description="Disordered" evidence="9">
    <location>
        <begin position="1"/>
        <end position="104"/>
    </location>
</feature>
<feature type="transmembrane region" description="Helical" evidence="10">
    <location>
        <begin position="217"/>
        <end position="238"/>
    </location>
</feature>
<evidence type="ECO:0000313" key="12">
    <source>
        <dbReference type="EMBL" id="RCV60844.1"/>
    </source>
</evidence>
<gene>
    <name evidence="12" type="ORF">DEF24_05910</name>
</gene>
<feature type="transmembrane region" description="Helical" evidence="10">
    <location>
        <begin position="125"/>
        <end position="143"/>
    </location>
</feature>
<dbReference type="EC" id="2.7.13.3" evidence="2"/>
<dbReference type="CDD" id="cd16917">
    <property type="entry name" value="HATPase_UhpB-NarQ-NarX-like"/>
    <property type="match status" value="1"/>
</dbReference>
<evidence type="ECO:0000256" key="3">
    <source>
        <dbReference type="ARBA" id="ARBA00022553"/>
    </source>
</evidence>
<dbReference type="GO" id="GO:0005524">
    <property type="term" value="F:ATP binding"/>
    <property type="evidence" value="ECO:0007669"/>
    <property type="project" value="UniProtKB-KW"/>
</dbReference>
<keyword evidence="3" id="KW-0597">Phosphoprotein</keyword>
<dbReference type="PANTHER" id="PTHR24421">
    <property type="entry name" value="NITRATE/NITRITE SENSOR PROTEIN NARX-RELATED"/>
    <property type="match status" value="1"/>
</dbReference>
<dbReference type="Pfam" id="PF07730">
    <property type="entry name" value="HisKA_3"/>
    <property type="match status" value="1"/>
</dbReference>
<dbReference type="Proteomes" id="UP000253318">
    <property type="component" value="Unassembled WGS sequence"/>
</dbReference>
<keyword evidence="5" id="KW-0547">Nucleotide-binding</keyword>
<evidence type="ECO:0000259" key="11">
    <source>
        <dbReference type="SMART" id="SM00387"/>
    </source>
</evidence>
<dbReference type="EMBL" id="QEIN01000031">
    <property type="protein sequence ID" value="RCV60844.1"/>
    <property type="molecule type" value="Genomic_DNA"/>
</dbReference>
<reference evidence="12 13" key="1">
    <citation type="submission" date="2018-04" db="EMBL/GenBank/DDBJ databases">
        <title>Novel actinobacteria from marine sediment.</title>
        <authorList>
            <person name="Ng Z.Y."/>
            <person name="Tan G.Y.A."/>
        </authorList>
    </citation>
    <scope>NUCLEOTIDE SEQUENCE [LARGE SCALE GENOMIC DNA]</scope>
    <source>
        <strain evidence="12 13">TPS81</strain>
    </source>
</reference>
<feature type="transmembrane region" description="Helical" evidence="10">
    <location>
        <begin position="149"/>
        <end position="166"/>
    </location>
</feature>
<dbReference type="InterPro" id="IPR011712">
    <property type="entry name" value="Sig_transdc_His_kin_sub3_dim/P"/>
</dbReference>
<keyword evidence="6 12" id="KW-0418">Kinase</keyword>
<evidence type="ECO:0000256" key="5">
    <source>
        <dbReference type="ARBA" id="ARBA00022741"/>
    </source>
</evidence>
<dbReference type="SUPFAM" id="SSF55874">
    <property type="entry name" value="ATPase domain of HSP90 chaperone/DNA topoisomerase II/histidine kinase"/>
    <property type="match status" value="1"/>
</dbReference>